<dbReference type="Proteomes" id="UP000805649">
    <property type="component" value="Unassembled WGS sequence"/>
</dbReference>
<accession>A0ACC3Z6J5</accession>
<gene>
    <name evidence="1" type="ORF">CTRU02_206274</name>
</gene>
<name>A0ACC3Z6J5_COLTU</name>
<keyword evidence="2" id="KW-1185">Reference proteome</keyword>
<dbReference type="EMBL" id="VUJX02000003">
    <property type="protein sequence ID" value="KAL0939664.1"/>
    <property type="molecule type" value="Genomic_DNA"/>
</dbReference>
<organism evidence="1 2">
    <name type="scientific">Colletotrichum truncatum</name>
    <name type="common">Anthracnose fungus</name>
    <name type="synonym">Colletotrichum capsici</name>
    <dbReference type="NCBI Taxonomy" id="5467"/>
    <lineage>
        <taxon>Eukaryota</taxon>
        <taxon>Fungi</taxon>
        <taxon>Dikarya</taxon>
        <taxon>Ascomycota</taxon>
        <taxon>Pezizomycotina</taxon>
        <taxon>Sordariomycetes</taxon>
        <taxon>Hypocreomycetidae</taxon>
        <taxon>Glomerellales</taxon>
        <taxon>Glomerellaceae</taxon>
        <taxon>Colletotrichum</taxon>
        <taxon>Colletotrichum truncatum species complex</taxon>
    </lineage>
</organism>
<evidence type="ECO:0000313" key="1">
    <source>
        <dbReference type="EMBL" id="KAL0939664.1"/>
    </source>
</evidence>
<proteinExistence type="predicted"/>
<protein>
    <submittedName>
        <fullName evidence="1">Aldehyde reductase ii</fullName>
    </submittedName>
</protein>
<comment type="caution">
    <text evidence="1">The sequence shown here is derived from an EMBL/GenBank/DDBJ whole genome shotgun (WGS) entry which is preliminary data.</text>
</comment>
<reference evidence="1 2" key="1">
    <citation type="journal article" date="2020" name="Phytopathology">
        <title>Genome Sequence Resources of Colletotrichum truncatum, C. plurivorum, C. musicola, and C. sojae: Four Species Pathogenic to Soybean (Glycine max).</title>
        <authorList>
            <person name="Rogerio F."/>
            <person name="Boufleur T.R."/>
            <person name="Ciampi-Guillardi M."/>
            <person name="Sukno S.A."/>
            <person name="Thon M.R."/>
            <person name="Massola Junior N.S."/>
            <person name="Baroncelli R."/>
        </authorList>
    </citation>
    <scope>NUCLEOTIDE SEQUENCE [LARGE SCALE GENOMIC DNA]</scope>
    <source>
        <strain evidence="1 2">CMES1059</strain>
    </source>
</reference>
<sequence length="366" mass="40583">MHSEESFGIPKGSTVLVTGVNGFIGSHVCSQLLQLGFDVRGTVRDRTKYAWVEDLMEKESHRASFTLVSLPDLEEEGAFDPLVKDVSAVIHVASSVSLSPDPESVIPSSITGAMNALKAANRSPSVKRFVLTSSSVAAALPKPDQKGDEITTTSWNIESVAVAWGKPHPHQAWHVYAASKIEAERTVWKFYNQDKSCRPDLVVNTGKYTARRIETVEQTKTDLSIVLPGCNFGRSLDVVNQGHPSTSSFIESLWYGINMDRLACSPPQQFVDVEDTARLHVACAVLPEVHGERIFAWAEPFNFDVVLDVLRRKFPNKHFVENFHHYQDLSAADKARARANQLLRRLGRDGFTSLEESVLNNVDDLP</sequence>
<evidence type="ECO:0000313" key="2">
    <source>
        <dbReference type="Proteomes" id="UP000805649"/>
    </source>
</evidence>